<dbReference type="AlphaFoldDB" id="A0A8H7Y163"/>
<keyword evidence="1" id="KW-0479">Metal-binding</keyword>
<evidence type="ECO:0000313" key="7">
    <source>
        <dbReference type="EMBL" id="KAG5170547.1"/>
    </source>
</evidence>
<feature type="coiled-coil region" evidence="4">
    <location>
        <begin position="698"/>
        <end position="725"/>
    </location>
</feature>
<dbReference type="Gene3D" id="3.30.60.90">
    <property type="match status" value="1"/>
</dbReference>
<evidence type="ECO:0000256" key="5">
    <source>
        <dbReference type="SAM" id="MobiDB-lite"/>
    </source>
</evidence>
<evidence type="ECO:0000256" key="4">
    <source>
        <dbReference type="SAM" id="Coils"/>
    </source>
</evidence>
<evidence type="ECO:0000256" key="1">
    <source>
        <dbReference type="ARBA" id="ARBA00022723"/>
    </source>
</evidence>
<sequence>MLALSVSVPKFSFLSRLGSIHDPDSWTLEYIALHGHHITQAIDNDGSGFIRISEANAFTQQIPKGWNLPQWCAYSAAGWAYEARIYRRRINRIWLMLTQLLATVLPSNRGYLYSFMVINLITIAHAFTREPVGHNIPNITPELRQLVKEKVLAQDALFREHLKSLKWTVEDESTLHLLYGESPPEKLCTLMMERYLEVACACRTVTVDIKEWIRMAAAFRIMREISVKRMAELGARYEDPKKAADYVSSYHGGIWSYVKHKIDLEESDDVIIPTRRQTILDDFPISWGTPGDLPFLHYKTWEEFSKTLNESDIPALVPRTWDPLDNTLFQKSIDRSAYSEFPVLEWICDHCDVEPKNSTSFKCLTCPDLDFCKDCHELPESEHTVGEHTFYHPVVKLSLAYLPEQFQRLKLEVEDVFEQLQQQFAAQQRSNAKVDDSQVGTEAKENKEDDVVERQAKDGHADKDDDKPEESTNDQDVNTEIQQVTEQATPRSSPSAECVGPIPDNLMDASGSTGLSGALHETECVSQTNSNDIVANESVESLRKEVPASQIPDNTVERKDEPTRVVKPDTASHALQFTCGRCSEIISLEAEFFRCVGSTCQKKYEAPDGEHQWWHTLLSLRKEFIVGNFQTETTVTDVVVAEEKGKTLETPESPEKNALAAPSDSVQSRISILEQKMDVLASTLESRTNRLEYIPKIEEKLDTINNSLQAKVENLELKLDGVITALQALIGGLSTQNVVSTC</sequence>
<feature type="domain" description="ZZ-type" evidence="6">
    <location>
        <begin position="348"/>
        <end position="375"/>
    </location>
</feature>
<dbReference type="OrthoDB" id="3222020at2759"/>
<evidence type="ECO:0000256" key="2">
    <source>
        <dbReference type="ARBA" id="ARBA00022771"/>
    </source>
</evidence>
<dbReference type="GO" id="GO:0008270">
    <property type="term" value="F:zinc ion binding"/>
    <property type="evidence" value="ECO:0007669"/>
    <property type="project" value="UniProtKB-KW"/>
</dbReference>
<gene>
    <name evidence="7" type="ORF">JR316_004936</name>
</gene>
<organism evidence="7">
    <name type="scientific">Psilocybe cubensis</name>
    <name type="common">Psychedelic mushroom</name>
    <name type="synonym">Stropharia cubensis</name>
    <dbReference type="NCBI Taxonomy" id="181762"/>
    <lineage>
        <taxon>Eukaryota</taxon>
        <taxon>Fungi</taxon>
        <taxon>Dikarya</taxon>
        <taxon>Basidiomycota</taxon>
        <taxon>Agaricomycotina</taxon>
        <taxon>Agaricomycetes</taxon>
        <taxon>Agaricomycetidae</taxon>
        <taxon>Agaricales</taxon>
        <taxon>Agaricineae</taxon>
        <taxon>Strophariaceae</taxon>
        <taxon>Psilocybe</taxon>
    </lineage>
</organism>
<keyword evidence="4" id="KW-0175">Coiled coil</keyword>
<evidence type="ECO:0000259" key="6">
    <source>
        <dbReference type="PROSITE" id="PS01357"/>
    </source>
</evidence>
<proteinExistence type="predicted"/>
<comment type="caution">
    <text evidence="7">The sequence shown here is derived from an EMBL/GenBank/DDBJ whole genome shotgun (WGS) entry which is preliminary data.</text>
</comment>
<dbReference type="SUPFAM" id="SSF57850">
    <property type="entry name" value="RING/U-box"/>
    <property type="match status" value="1"/>
</dbReference>
<feature type="compositionally biased region" description="Basic and acidic residues" evidence="5">
    <location>
        <begin position="432"/>
        <end position="470"/>
    </location>
</feature>
<reference evidence="7" key="1">
    <citation type="submission" date="2021-02" db="EMBL/GenBank/DDBJ databases">
        <title>Psilocybe cubensis genome.</title>
        <authorList>
            <person name="Mckernan K.J."/>
            <person name="Crawford S."/>
            <person name="Trippe A."/>
            <person name="Kane L.T."/>
            <person name="Mclaughlin S."/>
        </authorList>
    </citation>
    <scope>NUCLEOTIDE SEQUENCE [LARGE SCALE GENOMIC DNA]</scope>
    <source>
        <strain evidence="7">MGC-MH-2018</strain>
    </source>
</reference>
<dbReference type="EMBL" id="JAFIQS010000004">
    <property type="protein sequence ID" value="KAG5170547.1"/>
    <property type="molecule type" value="Genomic_DNA"/>
</dbReference>
<protein>
    <recommendedName>
        <fullName evidence="6">ZZ-type domain-containing protein</fullName>
    </recommendedName>
</protein>
<evidence type="ECO:0000256" key="3">
    <source>
        <dbReference type="ARBA" id="ARBA00022833"/>
    </source>
</evidence>
<keyword evidence="3" id="KW-0862">Zinc</keyword>
<feature type="region of interest" description="Disordered" evidence="5">
    <location>
        <begin position="426"/>
        <end position="478"/>
    </location>
</feature>
<accession>A0A8H7Y163</accession>
<dbReference type="InterPro" id="IPR043145">
    <property type="entry name" value="Znf_ZZ_sf"/>
</dbReference>
<keyword evidence="2" id="KW-0863">Zinc-finger</keyword>
<name>A0A8H7Y163_PSICU</name>
<dbReference type="PROSITE" id="PS01357">
    <property type="entry name" value="ZF_ZZ_1"/>
    <property type="match status" value="1"/>
</dbReference>
<dbReference type="InterPro" id="IPR000433">
    <property type="entry name" value="Znf_ZZ"/>
</dbReference>